<protein>
    <submittedName>
        <fullName evidence="1">Capsule biosynthesis protein</fullName>
    </submittedName>
</protein>
<comment type="caution">
    <text evidence="1">The sequence shown here is derived from an EMBL/GenBank/DDBJ whole genome shotgun (WGS) entry which is preliminary data.</text>
</comment>
<dbReference type="Gene3D" id="3.40.50.12580">
    <property type="match status" value="1"/>
</dbReference>
<accession>A0A365PPX6</accession>
<dbReference type="InterPro" id="IPR043148">
    <property type="entry name" value="TagF_C"/>
</dbReference>
<name>A0A365PPX6_9GAMM</name>
<dbReference type="SUPFAM" id="SSF53756">
    <property type="entry name" value="UDP-Glycosyltransferase/glycogen phosphorylase"/>
    <property type="match status" value="1"/>
</dbReference>
<dbReference type="Proteomes" id="UP000252554">
    <property type="component" value="Unassembled WGS sequence"/>
</dbReference>
<dbReference type="RefSeq" id="WP_128121681.1">
    <property type="nucleotide sequence ID" value="NZ_QNTV01000022.1"/>
</dbReference>
<proteinExistence type="predicted"/>
<evidence type="ECO:0000313" key="2">
    <source>
        <dbReference type="Proteomes" id="UP000252554"/>
    </source>
</evidence>
<sequence>MNRRNSVWAMKAHELDTYRWRMLREEHGWLASVLRFGRDAISDISFGLRSRFRLSRQVNAEPCDFLLLQSAPKVIAFQRKRRFMEALRDRGHSLIETALPEPKSILAQRLLVRPPEPVPLRYFGYAAYAQWLVLRHRPRILLNDRNGSLYAPFLRLALNAEGGLLVHLAHATTVEGSKRLGMNDYDFYFLFGQSSLKALRERNLRFGVSSAVMAGSHMIDDTFDLSPSDAGHKAVLVLGVGPDKEKESGYTRTYELIRAWAERNPDHQVLIKAHPRSQVPFWKDASDSLPNLQVLPKECDLAQALARASVVINIMSNAVIEAALARRPVVYVNCSGQRDIFEQERFFGPCVQDASELERRVRDIEADYCARVLIAERFAKYHLAAGSHGLQRNIELLEQLLTSGRCEAVLLPSAGLEAPQCESKRTIQ</sequence>
<dbReference type="AlphaFoldDB" id="A0A365PPX6"/>
<dbReference type="EMBL" id="QNTV01000022">
    <property type="protein sequence ID" value="RBA52971.1"/>
    <property type="molecule type" value="Genomic_DNA"/>
</dbReference>
<gene>
    <name evidence="1" type="ORF">DQ403_20105</name>
</gene>
<evidence type="ECO:0000313" key="1">
    <source>
        <dbReference type="EMBL" id="RBA52971.1"/>
    </source>
</evidence>
<organism evidence="1 2">
    <name type="scientific">Stutzerimonas zhaodongensis</name>
    <dbReference type="NCBI Taxonomy" id="1176257"/>
    <lineage>
        <taxon>Bacteria</taxon>
        <taxon>Pseudomonadati</taxon>
        <taxon>Pseudomonadota</taxon>
        <taxon>Gammaproteobacteria</taxon>
        <taxon>Pseudomonadales</taxon>
        <taxon>Pseudomonadaceae</taxon>
        <taxon>Stutzerimonas</taxon>
    </lineage>
</organism>
<reference evidence="1 2" key="1">
    <citation type="submission" date="2018-06" db="EMBL/GenBank/DDBJ databases">
        <title>Whole genome sequencing of four bacterial strains from South Shetland trench revealing bio-synthetic gene clusters.</title>
        <authorList>
            <person name="Abdel-Mageed W.M."/>
            <person name="Lehri B."/>
            <person name="Jarmusch S.A."/>
            <person name="Miranda K."/>
            <person name="Goodfellow M."/>
            <person name="Jaspars M."/>
            <person name="Karlyshev A.V."/>
        </authorList>
    </citation>
    <scope>NUCLEOTIDE SEQUENCE [LARGE SCALE GENOMIC DNA]</scope>
    <source>
        <strain evidence="1 2">SST2</strain>
    </source>
</reference>